<dbReference type="InterPro" id="IPR016181">
    <property type="entry name" value="Acyl_CoA_acyltransferase"/>
</dbReference>
<accession>A0AAC9AUT2</accession>
<dbReference type="RefSeq" id="WP_054727946.1">
    <property type="nucleotide sequence ID" value="NZ_CP009429.1"/>
</dbReference>
<dbReference type="KEGG" id="smaz:LH19_11440"/>
<dbReference type="GO" id="GO:0016747">
    <property type="term" value="F:acyltransferase activity, transferring groups other than amino-acyl groups"/>
    <property type="evidence" value="ECO:0007669"/>
    <property type="project" value="InterPro"/>
</dbReference>
<dbReference type="InterPro" id="IPR050832">
    <property type="entry name" value="Bact_Acetyltransf"/>
</dbReference>
<evidence type="ECO:0000256" key="1">
    <source>
        <dbReference type="ARBA" id="ARBA00022679"/>
    </source>
</evidence>
<feature type="region of interest" description="Disordered" evidence="3">
    <location>
        <begin position="78"/>
        <end position="137"/>
    </location>
</feature>
<proteinExistence type="predicted"/>
<evidence type="ECO:0000256" key="2">
    <source>
        <dbReference type="ARBA" id="ARBA00023315"/>
    </source>
</evidence>
<reference evidence="5 6" key="2">
    <citation type="journal article" date="2016" name="Genome Announc.">
        <title>Complete Genome Sequence of Sphingopyxis macrogoltabida Strain 203N (NBRC 111659), a Polyethylene Glycol Degrader.</title>
        <authorList>
            <person name="Ohtsubo Y."/>
            <person name="Nonoyama S."/>
            <person name="Nagata Y."/>
            <person name="Numata M."/>
            <person name="Tsuchikane K."/>
            <person name="Hosoyama A."/>
            <person name="Yamazoe A."/>
            <person name="Tsuda M."/>
            <person name="Fujita N."/>
            <person name="Kawai F."/>
        </authorList>
    </citation>
    <scope>NUCLEOTIDE SEQUENCE [LARGE SCALE GENOMIC DNA]</scope>
    <source>
        <strain evidence="5 6">203N</strain>
    </source>
</reference>
<feature type="domain" description="N-acetyltransferase" evidence="4">
    <location>
        <begin position="147"/>
        <end position="292"/>
    </location>
</feature>
<dbReference type="SUPFAM" id="SSF55729">
    <property type="entry name" value="Acyl-CoA N-acyltransferases (Nat)"/>
    <property type="match status" value="1"/>
</dbReference>
<dbReference type="Proteomes" id="UP000076088">
    <property type="component" value="Chromosome"/>
</dbReference>
<reference evidence="6" key="1">
    <citation type="submission" date="2015-11" db="EMBL/GenBank/DDBJ databases">
        <title>Complete genome sequence of a polyethylene-glycol degrader Sphingopyxis macrogoltabida 203N (NBRC 111659).</title>
        <authorList>
            <person name="Yoshiyuki O."/>
            <person name="Shouta N."/>
            <person name="Nagata Y."/>
            <person name="Numata M."/>
            <person name="Tsuchikane K."/>
            <person name="Hosoyama A."/>
            <person name="Yamazoe A."/>
            <person name="Tsuda M."/>
            <person name="Fujita N."/>
            <person name="Kawai F."/>
        </authorList>
    </citation>
    <scope>NUCLEOTIDE SEQUENCE [LARGE SCALE GENOMIC DNA]</scope>
    <source>
        <strain evidence="6">203N</strain>
    </source>
</reference>
<dbReference type="PANTHER" id="PTHR43877">
    <property type="entry name" value="AMINOALKYLPHOSPHONATE N-ACETYLTRANSFERASE-RELATED-RELATED"/>
    <property type="match status" value="1"/>
</dbReference>
<keyword evidence="2" id="KW-0012">Acyltransferase</keyword>
<protein>
    <recommendedName>
        <fullName evidence="4">N-acetyltransferase domain-containing protein</fullName>
    </recommendedName>
</protein>
<dbReference type="PROSITE" id="PS51186">
    <property type="entry name" value="GNAT"/>
    <property type="match status" value="1"/>
</dbReference>
<dbReference type="EMBL" id="CP013344">
    <property type="protein sequence ID" value="AMU89057.1"/>
    <property type="molecule type" value="Genomic_DNA"/>
</dbReference>
<keyword evidence="6" id="KW-1185">Reference proteome</keyword>
<evidence type="ECO:0000259" key="4">
    <source>
        <dbReference type="PROSITE" id="PS51186"/>
    </source>
</evidence>
<gene>
    <name evidence="5" type="ORF">ATM17_08400</name>
</gene>
<evidence type="ECO:0000313" key="5">
    <source>
        <dbReference type="EMBL" id="AMU89057.1"/>
    </source>
</evidence>
<dbReference type="AlphaFoldDB" id="A0AAC9AUT2"/>
<organism evidence="5 6">
    <name type="scientific">Sphingopyxis macrogoltabida</name>
    <name type="common">Sphingomonas macrogoltabidus</name>
    <dbReference type="NCBI Taxonomy" id="33050"/>
    <lineage>
        <taxon>Bacteria</taxon>
        <taxon>Pseudomonadati</taxon>
        <taxon>Pseudomonadota</taxon>
        <taxon>Alphaproteobacteria</taxon>
        <taxon>Sphingomonadales</taxon>
        <taxon>Sphingomonadaceae</taxon>
        <taxon>Sphingopyxis</taxon>
    </lineage>
</organism>
<dbReference type="Gene3D" id="3.40.630.30">
    <property type="match status" value="1"/>
</dbReference>
<dbReference type="InterPro" id="IPR000182">
    <property type="entry name" value="GNAT_dom"/>
</dbReference>
<keyword evidence="1" id="KW-0808">Transferase</keyword>
<sequence length="292" mass="31233">MTTEPTADELRAIAEHRGMKLVRSRKRTPGVGDYGKFGLTDAAGKPLLGIGEQGLMASAADIAHYLRGGAADSWKLSAEREPAAKPAKKAPKAAEPIEEHSPIRRRGKTSPPPSPEPARRRQDPPPPPKAKPVLRIVKPEVLPEPELSLRPATGKDRKALARLLAQLAEPPKRISIDANVEAIGKAKAGLLVADADGLIGCCAWGVVPTLQHGLVGRVTLLLVDGDHRRRGIGTALLTAAETALTKGGCGTIEIMSDIMINNAHNFLRARNYEQKSYRFVRSAGGAPKARRD</sequence>
<dbReference type="CDD" id="cd04301">
    <property type="entry name" value="NAT_SF"/>
    <property type="match status" value="1"/>
</dbReference>
<dbReference type="Pfam" id="PF00583">
    <property type="entry name" value="Acetyltransf_1"/>
    <property type="match status" value="1"/>
</dbReference>
<evidence type="ECO:0000256" key="3">
    <source>
        <dbReference type="SAM" id="MobiDB-lite"/>
    </source>
</evidence>
<evidence type="ECO:0000313" key="6">
    <source>
        <dbReference type="Proteomes" id="UP000076088"/>
    </source>
</evidence>
<name>A0AAC9AUT2_SPHMC</name>